<comment type="caution">
    <text evidence="1">The sequence shown here is derived from an EMBL/GenBank/DDBJ whole genome shotgun (WGS) entry which is preliminary data.</text>
</comment>
<organism evidence="1 2">
    <name type="scientific">Elizabethkingia miricola</name>
    <name type="common">Chryseobacterium miricola</name>
    <dbReference type="NCBI Taxonomy" id="172045"/>
    <lineage>
        <taxon>Bacteria</taxon>
        <taxon>Pseudomonadati</taxon>
        <taxon>Bacteroidota</taxon>
        <taxon>Flavobacteriia</taxon>
        <taxon>Flavobacteriales</taxon>
        <taxon>Weeksellaceae</taxon>
        <taxon>Elizabethkingia</taxon>
    </lineage>
</organism>
<evidence type="ECO:0008006" key="3">
    <source>
        <dbReference type="Google" id="ProtNLM"/>
    </source>
</evidence>
<protein>
    <recommendedName>
        <fullName evidence="3">Flavodoxin-like fold domain-containing protein</fullName>
    </recommendedName>
</protein>
<name>A0ABD5BBQ3_ELIMR</name>
<dbReference type="EMBL" id="JAUCQJ010000006">
    <property type="protein sequence ID" value="MDQ8750916.1"/>
    <property type="molecule type" value="Genomic_DNA"/>
</dbReference>
<dbReference type="Proteomes" id="UP001239265">
    <property type="component" value="Unassembled WGS sequence"/>
</dbReference>
<proteinExistence type="predicted"/>
<gene>
    <name evidence="1" type="ORF">QT385_19820</name>
</gene>
<dbReference type="AlphaFoldDB" id="A0ABD5BBQ3"/>
<evidence type="ECO:0000313" key="2">
    <source>
        <dbReference type="Proteomes" id="UP001239265"/>
    </source>
</evidence>
<evidence type="ECO:0000313" key="1">
    <source>
        <dbReference type="EMBL" id="MDQ8750916.1"/>
    </source>
</evidence>
<accession>A0ABD5BBQ3</accession>
<sequence length="42" mass="4873">MNYIEPFYFHGTVLNAGYKEEELKSKAKNQARKLVGLLKTLE</sequence>
<dbReference type="RefSeq" id="WP_260234528.1">
    <property type="nucleotide sequence ID" value="NZ_JAUCQJ010000006.1"/>
</dbReference>
<reference evidence="1 2" key="1">
    <citation type="submission" date="2023-06" db="EMBL/GenBank/DDBJ databases">
        <title>Nosocomial Elizabethkingia miricola genome.</title>
        <authorList>
            <person name="Morgado S."/>
            <person name="Fonseca E."/>
            <person name="Freitas F."/>
            <person name="Vicente A.C."/>
        </authorList>
    </citation>
    <scope>NUCLEOTIDE SEQUENCE [LARGE SCALE GENOMIC DNA]</scope>
    <source>
        <strain evidence="1 2">EM15</strain>
    </source>
</reference>